<sequence length="176" mass="20176">MTKEGFTLWFTGLSGAGKTTIAKLVEFLLQDKMKVRVQLLDGDLLREVINQDLGFSREDRMKQIKRAVFMTRLLNQNGVHVLASFITPYEEMREYCCSHIPNYHEVFVDCSLEECIQRDVKGLYKKAIAGQINQFTGISDPFEIPLEPDLILDTVTELPEESAEKVLSYILDKQLI</sequence>
<evidence type="ECO:0000313" key="8">
    <source>
        <dbReference type="EMBL" id="TCP63745.1"/>
    </source>
</evidence>
<dbReference type="SUPFAM" id="SSF52540">
    <property type="entry name" value="P-loop containing nucleoside triphosphate hydrolases"/>
    <property type="match status" value="1"/>
</dbReference>
<protein>
    <recommendedName>
        <fullName evidence="2 6">Adenylyl-sulfate kinase</fullName>
        <ecNumber evidence="2 6">2.7.1.25</ecNumber>
    </recommendedName>
</protein>
<evidence type="ECO:0000259" key="7">
    <source>
        <dbReference type="Pfam" id="PF01583"/>
    </source>
</evidence>
<dbReference type="GO" id="GO:0070814">
    <property type="term" value="P:hydrogen sulfide biosynthetic process"/>
    <property type="evidence" value="ECO:0007669"/>
    <property type="project" value="UniProtKB-UniPathway"/>
</dbReference>
<keyword evidence="4 6" id="KW-0547">Nucleotide-binding</keyword>
<dbReference type="InterPro" id="IPR050512">
    <property type="entry name" value="Sulf_AdTrans/APS_kinase"/>
</dbReference>
<dbReference type="EMBL" id="SLXV01000047">
    <property type="protein sequence ID" value="TCP63745.1"/>
    <property type="molecule type" value="Genomic_DNA"/>
</dbReference>
<dbReference type="InterPro" id="IPR027417">
    <property type="entry name" value="P-loop_NTPase"/>
</dbReference>
<dbReference type="InterPro" id="IPR059117">
    <property type="entry name" value="APS_kinase_dom"/>
</dbReference>
<accession>A0A4R2RX88</accession>
<dbReference type="GO" id="GO:0019379">
    <property type="term" value="P:sulfate assimilation, phosphoadenylyl sulfate reduction by phosphoadenylyl-sulfate reductase (thioredoxin)"/>
    <property type="evidence" value="ECO:0007669"/>
    <property type="project" value="TreeGrafter"/>
</dbReference>
<keyword evidence="5 6" id="KW-0067">ATP-binding</keyword>
<comment type="similarity">
    <text evidence="6">Belongs to the APS kinase family.</text>
</comment>
<dbReference type="GO" id="GO:0005737">
    <property type="term" value="C:cytoplasm"/>
    <property type="evidence" value="ECO:0007669"/>
    <property type="project" value="TreeGrafter"/>
</dbReference>
<comment type="catalytic activity">
    <reaction evidence="1 6">
        <text>adenosine 5'-phosphosulfate + ATP = 3'-phosphoadenylyl sulfate + ADP + H(+)</text>
        <dbReference type="Rhea" id="RHEA:24152"/>
        <dbReference type="ChEBI" id="CHEBI:15378"/>
        <dbReference type="ChEBI" id="CHEBI:30616"/>
        <dbReference type="ChEBI" id="CHEBI:58243"/>
        <dbReference type="ChEBI" id="CHEBI:58339"/>
        <dbReference type="ChEBI" id="CHEBI:456216"/>
        <dbReference type="EC" id="2.7.1.25"/>
    </reaction>
</comment>
<evidence type="ECO:0000256" key="3">
    <source>
        <dbReference type="ARBA" id="ARBA00022679"/>
    </source>
</evidence>
<dbReference type="PANTHER" id="PTHR42700:SF1">
    <property type="entry name" value="SULFATE ADENYLYLTRANSFERASE"/>
    <property type="match status" value="1"/>
</dbReference>
<comment type="caution">
    <text evidence="8">The sequence shown here is derived from an EMBL/GenBank/DDBJ whole genome shotgun (WGS) entry which is preliminary data.</text>
</comment>
<keyword evidence="9" id="KW-1185">Reference proteome</keyword>
<name>A0A4R2RX88_9BACL</name>
<evidence type="ECO:0000256" key="2">
    <source>
        <dbReference type="ARBA" id="ARBA00012121"/>
    </source>
</evidence>
<dbReference type="PANTHER" id="PTHR42700">
    <property type="entry name" value="SULFATE ADENYLYLTRANSFERASE"/>
    <property type="match status" value="1"/>
</dbReference>
<proteinExistence type="inferred from homology"/>
<dbReference type="NCBIfam" id="TIGR00455">
    <property type="entry name" value="apsK"/>
    <property type="match status" value="1"/>
</dbReference>
<reference evidence="8 9" key="1">
    <citation type="submission" date="2019-03" db="EMBL/GenBank/DDBJ databases">
        <title>Genomic Encyclopedia of Type Strains, Phase IV (KMG-IV): sequencing the most valuable type-strain genomes for metagenomic binning, comparative biology and taxonomic classification.</title>
        <authorList>
            <person name="Goeker M."/>
        </authorList>
    </citation>
    <scope>NUCLEOTIDE SEQUENCE [LARGE SCALE GENOMIC DNA]</scope>
    <source>
        <strain evidence="8 9">DSM 46831</strain>
    </source>
</reference>
<keyword evidence="6 8" id="KW-0418">Kinase</keyword>
<dbReference type="InterPro" id="IPR002891">
    <property type="entry name" value="APS"/>
</dbReference>
<evidence type="ECO:0000256" key="1">
    <source>
        <dbReference type="ARBA" id="ARBA00001823"/>
    </source>
</evidence>
<dbReference type="EC" id="2.7.1.25" evidence="2 6"/>
<evidence type="ECO:0000256" key="5">
    <source>
        <dbReference type="ARBA" id="ARBA00022840"/>
    </source>
</evidence>
<comment type="function">
    <text evidence="6">Catalyzes the synthesis of activated sulfate.</text>
</comment>
<evidence type="ECO:0000313" key="9">
    <source>
        <dbReference type="Proteomes" id="UP000294746"/>
    </source>
</evidence>
<gene>
    <name evidence="8" type="ORF">EDD57_14719</name>
</gene>
<dbReference type="GO" id="GO:0004020">
    <property type="term" value="F:adenylylsulfate kinase activity"/>
    <property type="evidence" value="ECO:0007669"/>
    <property type="project" value="UniProtKB-EC"/>
</dbReference>
<dbReference type="Pfam" id="PF01583">
    <property type="entry name" value="APS_kinase"/>
    <property type="match status" value="1"/>
</dbReference>
<dbReference type="GO" id="GO:0004781">
    <property type="term" value="F:sulfate adenylyltransferase (ATP) activity"/>
    <property type="evidence" value="ECO:0007669"/>
    <property type="project" value="TreeGrafter"/>
</dbReference>
<dbReference type="GO" id="GO:0005524">
    <property type="term" value="F:ATP binding"/>
    <property type="evidence" value="ECO:0007669"/>
    <property type="project" value="UniProtKB-KW"/>
</dbReference>
<feature type="domain" description="APS kinase" evidence="7">
    <location>
        <begin position="5"/>
        <end position="153"/>
    </location>
</feature>
<evidence type="ECO:0000256" key="6">
    <source>
        <dbReference type="RuleBase" id="RU004347"/>
    </source>
</evidence>
<dbReference type="CDD" id="cd02027">
    <property type="entry name" value="APSK"/>
    <property type="match status" value="1"/>
</dbReference>
<comment type="pathway">
    <text evidence="6">Sulfur metabolism; hydrogen sulfide biosynthesis; sulfite from sulfate: step 2/3.</text>
</comment>
<dbReference type="Proteomes" id="UP000294746">
    <property type="component" value="Unassembled WGS sequence"/>
</dbReference>
<evidence type="ECO:0000256" key="4">
    <source>
        <dbReference type="ARBA" id="ARBA00022741"/>
    </source>
</evidence>
<keyword evidence="3 6" id="KW-0808">Transferase</keyword>
<organism evidence="8 9">
    <name type="scientific">Baia soyae</name>
    <dbReference type="NCBI Taxonomy" id="1544746"/>
    <lineage>
        <taxon>Bacteria</taxon>
        <taxon>Bacillati</taxon>
        <taxon>Bacillota</taxon>
        <taxon>Bacilli</taxon>
        <taxon>Bacillales</taxon>
        <taxon>Thermoactinomycetaceae</taxon>
        <taxon>Baia</taxon>
    </lineage>
</organism>
<dbReference type="GO" id="GO:0010134">
    <property type="term" value="P:sulfate assimilation via adenylyl sulfate reduction"/>
    <property type="evidence" value="ECO:0007669"/>
    <property type="project" value="TreeGrafter"/>
</dbReference>
<dbReference type="Gene3D" id="3.40.50.300">
    <property type="entry name" value="P-loop containing nucleotide triphosphate hydrolases"/>
    <property type="match status" value="1"/>
</dbReference>
<dbReference type="UniPathway" id="UPA00140">
    <property type="reaction ID" value="UER00205"/>
</dbReference>
<dbReference type="AlphaFoldDB" id="A0A4R2RX88"/>